<dbReference type="Gene3D" id="1.20.58.1040">
    <property type="match status" value="1"/>
</dbReference>
<organism evidence="11 12">
    <name type="scientific">Linum tenue</name>
    <dbReference type="NCBI Taxonomy" id="586396"/>
    <lineage>
        <taxon>Eukaryota</taxon>
        <taxon>Viridiplantae</taxon>
        <taxon>Streptophyta</taxon>
        <taxon>Embryophyta</taxon>
        <taxon>Tracheophyta</taxon>
        <taxon>Spermatophyta</taxon>
        <taxon>Magnoliopsida</taxon>
        <taxon>eudicotyledons</taxon>
        <taxon>Gunneridae</taxon>
        <taxon>Pentapetalae</taxon>
        <taxon>rosids</taxon>
        <taxon>fabids</taxon>
        <taxon>Malpighiales</taxon>
        <taxon>Linaceae</taxon>
        <taxon>Linum</taxon>
    </lineage>
</organism>
<reference evidence="11" key="1">
    <citation type="submission" date="2022-08" db="EMBL/GenBank/DDBJ databases">
        <authorList>
            <person name="Gutierrez-Valencia J."/>
        </authorList>
    </citation>
    <scope>NUCLEOTIDE SEQUENCE</scope>
</reference>
<feature type="domain" description="X8" evidence="10">
    <location>
        <begin position="30"/>
        <end position="115"/>
    </location>
</feature>
<dbReference type="GO" id="GO:0009506">
    <property type="term" value="C:plasmodesma"/>
    <property type="evidence" value="ECO:0007669"/>
    <property type="project" value="UniProtKB-ARBA"/>
</dbReference>
<keyword evidence="8" id="KW-0449">Lipoprotein</keyword>
<name>A0AAV0HF83_9ROSI</name>
<comment type="caution">
    <text evidence="11">The sequence shown here is derived from an EMBL/GenBank/DDBJ whole genome shotgun (WGS) entry which is preliminary data.</text>
</comment>
<dbReference type="EMBL" id="CAMGYJ010000002">
    <property type="protein sequence ID" value="CAI0383852.1"/>
    <property type="molecule type" value="Genomic_DNA"/>
</dbReference>
<accession>A0AAV0HF83</accession>
<dbReference type="Proteomes" id="UP001154282">
    <property type="component" value="Unassembled WGS sequence"/>
</dbReference>
<dbReference type="FunFam" id="1.20.58.1040:FF:000001">
    <property type="entry name" value="Glucan endo-1,3-beta-glucosidase 4"/>
    <property type="match status" value="1"/>
</dbReference>
<evidence type="ECO:0000256" key="4">
    <source>
        <dbReference type="ARBA" id="ARBA00022729"/>
    </source>
</evidence>
<dbReference type="AlphaFoldDB" id="A0AAV0HF83"/>
<dbReference type="GO" id="GO:0098552">
    <property type="term" value="C:side of membrane"/>
    <property type="evidence" value="ECO:0007669"/>
    <property type="project" value="UniProtKB-KW"/>
</dbReference>
<evidence type="ECO:0000256" key="3">
    <source>
        <dbReference type="ARBA" id="ARBA00022622"/>
    </source>
</evidence>
<evidence type="ECO:0000313" key="12">
    <source>
        <dbReference type="Proteomes" id="UP001154282"/>
    </source>
</evidence>
<dbReference type="PANTHER" id="PTHR31044">
    <property type="entry name" value="BETA-1,3 GLUCANASE"/>
    <property type="match status" value="1"/>
</dbReference>
<keyword evidence="4 9" id="KW-0732">Signal</keyword>
<evidence type="ECO:0000256" key="7">
    <source>
        <dbReference type="ARBA" id="ARBA00023180"/>
    </source>
</evidence>
<proteinExistence type="predicted"/>
<keyword evidence="2" id="KW-1003">Cell membrane</keyword>
<dbReference type="Pfam" id="PF07983">
    <property type="entry name" value="X8"/>
    <property type="match status" value="1"/>
</dbReference>
<keyword evidence="5" id="KW-0472">Membrane</keyword>
<dbReference type="PANTHER" id="PTHR31044:SF35">
    <property type="entry name" value="GLUCAN ENDO-1,3-BETA-GLUCOSIDASE 4-LIKE"/>
    <property type="match status" value="1"/>
</dbReference>
<keyword evidence="12" id="KW-1185">Reference proteome</keyword>
<keyword evidence="7" id="KW-0325">Glycoprotein</keyword>
<evidence type="ECO:0000256" key="5">
    <source>
        <dbReference type="ARBA" id="ARBA00023136"/>
    </source>
</evidence>
<feature type="signal peptide" evidence="9">
    <location>
        <begin position="1"/>
        <end position="26"/>
    </location>
</feature>
<dbReference type="SMART" id="SM00768">
    <property type="entry name" value="X8"/>
    <property type="match status" value="1"/>
</dbReference>
<evidence type="ECO:0000313" key="11">
    <source>
        <dbReference type="EMBL" id="CAI0383852.1"/>
    </source>
</evidence>
<dbReference type="InterPro" id="IPR012946">
    <property type="entry name" value="X8"/>
</dbReference>
<gene>
    <name evidence="11" type="ORF">LITE_LOCUS4173</name>
</gene>
<comment type="subcellular location">
    <subcellularLocation>
        <location evidence="1">Cell membrane</location>
        <topology evidence="1">Lipid-anchor</topology>
        <topology evidence="1">GPI-anchor</topology>
    </subcellularLocation>
</comment>
<feature type="chain" id="PRO_5043953550" description="X8 domain-containing protein" evidence="9">
    <location>
        <begin position="27"/>
        <end position="119"/>
    </location>
</feature>
<evidence type="ECO:0000256" key="6">
    <source>
        <dbReference type="ARBA" id="ARBA00023157"/>
    </source>
</evidence>
<evidence type="ECO:0000256" key="9">
    <source>
        <dbReference type="SAM" id="SignalP"/>
    </source>
</evidence>
<keyword evidence="6" id="KW-1015">Disulfide bond</keyword>
<sequence>MASFNKRLLVAILLLLISLAIQISDGEMEQWCVADEQTPDNELQAATDWACGKGGADCSKIQLNQACFWPNTTKDHASYAFNSYFQKFKNSGGSCYFNGAAIVTDLDPSYNSCQYEFIP</sequence>
<evidence type="ECO:0000256" key="8">
    <source>
        <dbReference type="ARBA" id="ARBA00023288"/>
    </source>
</evidence>
<evidence type="ECO:0000256" key="1">
    <source>
        <dbReference type="ARBA" id="ARBA00004609"/>
    </source>
</evidence>
<dbReference type="GO" id="GO:0005886">
    <property type="term" value="C:plasma membrane"/>
    <property type="evidence" value="ECO:0007669"/>
    <property type="project" value="UniProtKB-SubCell"/>
</dbReference>
<evidence type="ECO:0000259" key="10">
    <source>
        <dbReference type="SMART" id="SM00768"/>
    </source>
</evidence>
<keyword evidence="3" id="KW-0336">GPI-anchor</keyword>
<dbReference type="InterPro" id="IPR044788">
    <property type="entry name" value="X8_dom_prot"/>
</dbReference>
<protein>
    <recommendedName>
        <fullName evidence="10">X8 domain-containing protein</fullName>
    </recommendedName>
</protein>
<evidence type="ECO:0000256" key="2">
    <source>
        <dbReference type="ARBA" id="ARBA00022475"/>
    </source>
</evidence>